<name>A0A8S9SL15_BRACR</name>
<reference evidence="2" key="1">
    <citation type="submission" date="2019-12" db="EMBL/GenBank/DDBJ databases">
        <title>Genome sequencing and annotation of Brassica cretica.</title>
        <authorList>
            <person name="Studholme D.J."/>
            <person name="Sarris P."/>
        </authorList>
    </citation>
    <scope>NUCLEOTIDE SEQUENCE</scope>
    <source>
        <strain evidence="2">PFS-109/04</strain>
        <tissue evidence="2">Leaf</tissue>
    </source>
</reference>
<dbReference type="EMBL" id="QGKX02000004">
    <property type="protein sequence ID" value="KAF3600575.1"/>
    <property type="molecule type" value="Genomic_DNA"/>
</dbReference>
<sequence length="127" mass="14055">MAGVVVMISSSTVRPLTSTRSDLTKVHLTPFDLSLLQLDYPPRGLFFPKPNPDFHLISRLKASLSLALEIYFPFAGRLAKVENLEDNTVSLFVDCDGSRAKFHYAEAKTISVSDLLQPDGSVPDFIK</sequence>
<accession>A0A8S9SL15</accession>
<evidence type="ECO:0000313" key="2">
    <source>
        <dbReference type="EMBL" id="KAF3600575.1"/>
    </source>
</evidence>
<proteinExistence type="predicted"/>
<dbReference type="InterPro" id="IPR023213">
    <property type="entry name" value="CAT-like_dom_sf"/>
</dbReference>
<dbReference type="PANTHER" id="PTHR31896:SF42">
    <property type="entry name" value="ANTHRANILATE N-HYDROXYCINNAMOYL_BENZOYLTRANSFERASE-LIKE PROTEIN"/>
    <property type="match status" value="1"/>
</dbReference>
<evidence type="ECO:0000313" key="3">
    <source>
        <dbReference type="Proteomes" id="UP000712600"/>
    </source>
</evidence>
<dbReference type="GO" id="GO:0016740">
    <property type="term" value="F:transferase activity"/>
    <property type="evidence" value="ECO:0007669"/>
    <property type="project" value="UniProtKB-KW"/>
</dbReference>
<dbReference type="Gene3D" id="3.30.559.10">
    <property type="entry name" value="Chloramphenicol acetyltransferase-like domain"/>
    <property type="match status" value="1"/>
</dbReference>
<gene>
    <name evidence="2" type="ORF">F2Q69_00036107</name>
</gene>
<dbReference type="Pfam" id="PF02458">
    <property type="entry name" value="Transferase"/>
    <property type="match status" value="1"/>
</dbReference>
<keyword evidence="1" id="KW-0808">Transferase</keyword>
<protein>
    <submittedName>
        <fullName evidence="2">Uncharacterized protein</fullName>
    </submittedName>
</protein>
<dbReference type="AlphaFoldDB" id="A0A8S9SL15"/>
<comment type="caution">
    <text evidence="2">The sequence shown here is derived from an EMBL/GenBank/DDBJ whole genome shotgun (WGS) entry which is preliminary data.</text>
</comment>
<dbReference type="InterPro" id="IPR051283">
    <property type="entry name" value="Sec_Metabolite_Acyltrans"/>
</dbReference>
<dbReference type="PANTHER" id="PTHR31896">
    <property type="entry name" value="FAMILY REGULATORY PROTEIN, PUTATIVE (AFU_ORTHOLOGUE AFUA_3G14730)-RELATED"/>
    <property type="match status" value="1"/>
</dbReference>
<organism evidence="2 3">
    <name type="scientific">Brassica cretica</name>
    <name type="common">Mustard</name>
    <dbReference type="NCBI Taxonomy" id="69181"/>
    <lineage>
        <taxon>Eukaryota</taxon>
        <taxon>Viridiplantae</taxon>
        <taxon>Streptophyta</taxon>
        <taxon>Embryophyta</taxon>
        <taxon>Tracheophyta</taxon>
        <taxon>Spermatophyta</taxon>
        <taxon>Magnoliopsida</taxon>
        <taxon>eudicotyledons</taxon>
        <taxon>Gunneridae</taxon>
        <taxon>Pentapetalae</taxon>
        <taxon>rosids</taxon>
        <taxon>malvids</taxon>
        <taxon>Brassicales</taxon>
        <taxon>Brassicaceae</taxon>
        <taxon>Brassiceae</taxon>
        <taxon>Brassica</taxon>
    </lineage>
</organism>
<dbReference type="Proteomes" id="UP000712600">
    <property type="component" value="Unassembled WGS sequence"/>
</dbReference>
<evidence type="ECO:0000256" key="1">
    <source>
        <dbReference type="ARBA" id="ARBA00022679"/>
    </source>
</evidence>